<evidence type="ECO:0000313" key="1">
    <source>
        <dbReference type="EMBL" id="PNX67474.1"/>
    </source>
</evidence>
<feature type="non-terminal residue" evidence="1">
    <location>
        <position position="50"/>
    </location>
</feature>
<comment type="caution">
    <text evidence="1">The sequence shown here is derived from an EMBL/GenBank/DDBJ whole genome shotgun (WGS) entry which is preliminary data.</text>
</comment>
<protein>
    <submittedName>
        <fullName evidence="1">Uncharacterized protein</fullName>
    </submittedName>
</protein>
<accession>A0A2K3KME2</accession>
<dbReference type="EMBL" id="ASHM01210160">
    <property type="protein sequence ID" value="PNX67474.1"/>
    <property type="molecule type" value="Genomic_DNA"/>
</dbReference>
<reference evidence="1 2" key="2">
    <citation type="journal article" date="2017" name="Front. Plant Sci.">
        <title>Gene Classification and Mining of Molecular Markers Useful in Red Clover (Trifolium pratense) Breeding.</title>
        <authorList>
            <person name="Istvanek J."/>
            <person name="Dluhosova J."/>
            <person name="Dluhos P."/>
            <person name="Patkova L."/>
            <person name="Nedelnik J."/>
            <person name="Repkova J."/>
        </authorList>
    </citation>
    <scope>NUCLEOTIDE SEQUENCE [LARGE SCALE GENOMIC DNA]</scope>
    <source>
        <strain evidence="2">cv. Tatra</strain>
        <tissue evidence="1">Young leaves</tissue>
    </source>
</reference>
<dbReference type="AlphaFoldDB" id="A0A2K3KME2"/>
<name>A0A2K3KME2_TRIPR</name>
<proteinExistence type="predicted"/>
<sequence>MVGKDIKAEIGKRDMEVVSLLRDSLARANLKRLTMFNHEEAEISKAAALS</sequence>
<organism evidence="1 2">
    <name type="scientific">Trifolium pratense</name>
    <name type="common">Red clover</name>
    <dbReference type="NCBI Taxonomy" id="57577"/>
    <lineage>
        <taxon>Eukaryota</taxon>
        <taxon>Viridiplantae</taxon>
        <taxon>Streptophyta</taxon>
        <taxon>Embryophyta</taxon>
        <taxon>Tracheophyta</taxon>
        <taxon>Spermatophyta</taxon>
        <taxon>Magnoliopsida</taxon>
        <taxon>eudicotyledons</taxon>
        <taxon>Gunneridae</taxon>
        <taxon>Pentapetalae</taxon>
        <taxon>rosids</taxon>
        <taxon>fabids</taxon>
        <taxon>Fabales</taxon>
        <taxon>Fabaceae</taxon>
        <taxon>Papilionoideae</taxon>
        <taxon>50 kb inversion clade</taxon>
        <taxon>NPAAA clade</taxon>
        <taxon>Hologalegina</taxon>
        <taxon>IRL clade</taxon>
        <taxon>Trifolieae</taxon>
        <taxon>Trifolium</taxon>
    </lineage>
</organism>
<reference evidence="1 2" key="1">
    <citation type="journal article" date="2014" name="Am. J. Bot.">
        <title>Genome assembly and annotation for red clover (Trifolium pratense; Fabaceae).</title>
        <authorList>
            <person name="Istvanek J."/>
            <person name="Jaros M."/>
            <person name="Krenek A."/>
            <person name="Repkova J."/>
        </authorList>
    </citation>
    <scope>NUCLEOTIDE SEQUENCE [LARGE SCALE GENOMIC DNA]</scope>
    <source>
        <strain evidence="2">cv. Tatra</strain>
        <tissue evidence="1">Young leaves</tissue>
    </source>
</reference>
<evidence type="ECO:0000313" key="2">
    <source>
        <dbReference type="Proteomes" id="UP000236291"/>
    </source>
</evidence>
<dbReference type="Proteomes" id="UP000236291">
    <property type="component" value="Unassembled WGS sequence"/>
</dbReference>
<gene>
    <name evidence="1" type="ORF">L195_g063534</name>
</gene>